<evidence type="ECO:0000313" key="5">
    <source>
        <dbReference type="Proteomes" id="UP001295740"/>
    </source>
</evidence>
<dbReference type="PANTHER" id="PTHR11735">
    <property type="entry name" value="TRNA N6-ADENOSINE THREONYLCARBAMOYLTRANSFERASE"/>
    <property type="match status" value="1"/>
</dbReference>
<dbReference type="InterPro" id="IPR017860">
    <property type="entry name" value="Peptidase_M22_CS"/>
</dbReference>
<dbReference type="InterPro" id="IPR000905">
    <property type="entry name" value="Gcp-like_dom"/>
</dbReference>
<dbReference type="InterPro" id="IPR043129">
    <property type="entry name" value="ATPase_NBD"/>
</dbReference>
<comment type="function">
    <text evidence="1">Required for the formation of a threonylcarbamoyl group on adenosine at position 37 (t(6)A37) in mitochondrial tRNAs that read codons beginning with adenine. Probably involved in the transfer of the threonylcarbamoyl moiety of threonylcarbamoyl-AMP (TC-AMP) to the N6 group of A37. Involved in mitochondrial genome maintenance.</text>
</comment>
<dbReference type="Pfam" id="PF00814">
    <property type="entry name" value="TsaD"/>
    <property type="match status" value="2"/>
</dbReference>
<comment type="cofactor">
    <cofactor evidence="1">
        <name>a divalent metal cation</name>
        <dbReference type="ChEBI" id="CHEBI:60240"/>
    </cofactor>
    <text evidence="1">Binds 1 divalent metal cation per subunit.</text>
</comment>
<sequence>MSAPCLLFVRPSALSRSPRPSLSASLSLPLFRAFTSGSPRRRTQYPPPAVLPPPPKQHPFGRKKHILTLAIESSCDDTCVAVLLKETATGAARLCFNKKVTSDNRAFRGVHPLTAVKSHTAHLGPLIQEALRALPAVQGTGVGVSSTAADSPRPELEGEALRNGAGESGGGDLVGEGSSHRANGNNLLWVDGQARMKPDFVSVTRGPGMLSNLSTGLNTAKGLAIAWDVPLLGVNHMQAHALTPRLVDALEKGKALNPDTTAMASSTPIVTEEEPSPTFPFLSLLVSGGHTLLVHSRGLNDHAILVQPLNIAIGDMIDKCARLILPADYIKTQTAETHSVMYGPLLEKFAFPDVFDSGPGSAEEDKSDYAYQPPAKRADEILPFDAAPHGYDWTLTPPLSGHGSGREAARMFDFAGLNSQVQNIVLRRTTDSGTESAMPLPERRLLARETMRLIFEHLASRLLFALHNPSVNTDTTMTTVVVAGGVASNKFLRHILRATLDARGFGHVQVVCPPVALCTDNAAMIAWTGLEMYEAGWRTGMDVLAIRKWPLDSDADGGGILGAPGWRRVGLFGDEDVWEDDV</sequence>
<evidence type="ECO:0000256" key="1">
    <source>
        <dbReference type="HAMAP-Rule" id="MF_03179"/>
    </source>
</evidence>
<dbReference type="HAMAP" id="MF_01445">
    <property type="entry name" value="TsaD"/>
    <property type="match status" value="1"/>
</dbReference>
<reference evidence="4" key="1">
    <citation type="submission" date="2023-10" db="EMBL/GenBank/DDBJ databases">
        <authorList>
            <person name="Hackl T."/>
        </authorList>
    </citation>
    <scope>NUCLEOTIDE SEQUENCE</scope>
</reference>
<comment type="subunit">
    <text evidence="1">Homodimer.</text>
</comment>
<keyword evidence="1" id="KW-0479">Metal-binding</keyword>
<feature type="domain" description="Gcp-like" evidence="3">
    <location>
        <begin position="199"/>
        <end position="248"/>
    </location>
</feature>
<dbReference type="GO" id="GO:0061711">
    <property type="term" value="F:tRNA N(6)-L-threonylcarbamoyladenine synthase activity"/>
    <property type="evidence" value="ECO:0007669"/>
    <property type="project" value="UniProtKB-EC"/>
</dbReference>
<evidence type="ECO:0000259" key="3">
    <source>
        <dbReference type="Pfam" id="PF00814"/>
    </source>
</evidence>
<feature type="region of interest" description="Disordered" evidence="2">
    <location>
        <begin position="37"/>
        <end position="58"/>
    </location>
</feature>
<accession>A0AAI8YQN6</accession>
<dbReference type="PANTHER" id="PTHR11735:SF6">
    <property type="entry name" value="TRNA N6-ADENOSINE THREONYLCARBAMOYLTRANSFERASE, MITOCHONDRIAL"/>
    <property type="match status" value="1"/>
</dbReference>
<keyword evidence="1" id="KW-0012">Acyltransferase</keyword>
<dbReference type="PROSITE" id="PS01016">
    <property type="entry name" value="GLYCOPROTEASE"/>
    <property type="match status" value="1"/>
</dbReference>
<keyword evidence="5" id="KW-1185">Reference proteome</keyword>
<gene>
    <name evidence="4" type="ORF">KHLLAP_LOCUS14332</name>
</gene>
<dbReference type="EMBL" id="CAUWAG010000020">
    <property type="protein sequence ID" value="CAJ2513864.1"/>
    <property type="molecule type" value="Genomic_DNA"/>
</dbReference>
<keyword evidence="1" id="KW-0496">Mitochondrion</keyword>
<dbReference type="Gene3D" id="3.30.420.40">
    <property type="match status" value="2"/>
</dbReference>
<dbReference type="Proteomes" id="UP001295740">
    <property type="component" value="Unassembled WGS sequence"/>
</dbReference>
<name>A0AAI8YQN6_9PEZI</name>
<comment type="similarity">
    <text evidence="1">Belongs to the KAE1 / TsaD family.</text>
</comment>
<comment type="subcellular location">
    <subcellularLocation>
        <location evidence="1">Mitochondrion</location>
    </subcellularLocation>
</comment>
<dbReference type="AlphaFoldDB" id="A0AAI8YQN6"/>
<keyword evidence="1" id="KW-0808">Transferase</keyword>
<comment type="catalytic activity">
    <reaction evidence="1">
        <text>L-threonylcarbamoyladenylate + adenosine(37) in tRNA = N(6)-L-threonylcarbamoyladenosine(37) in tRNA + AMP + H(+)</text>
        <dbReference type="Rhea" id="RHEA:37059"/>
        <dbReference type="Rhea" id="RHEA-COMP:10162"/>
        <dbReference type="Rhea" id="RHEA-COMP:10163"/>
        <dbReference type="ChEBI" id="CHEBI:15378"/>
        <dbReference type="ChEBI" id="CHEBI:73682"/>
        <dbReference type="ChEBI" id="CHEBI:74411"/>
        <dbReference type="ChEBI" id="CHEBI:74418"/>
        <dbReference type="ChEBI" id="CHEBI:456215"/>
        <dbReference type="EC" id="2.3.1.234"/>
    </reaction>
</comment>
<dbReference type="SUPFAM" id="SSF53067">
    <property type="entry name" value="Actin-like ATPase domain"/>
    <property type="match status" value="2"/>
</dbReference>
<evidence type="ECO:0000256" key="2">
    <source>
        <dbReference type="SAM" id="MobiDB-lite"/>
    </source>
</evidence>
<organism evidence="4 5">
    <name type="scientific">Anthostomella pinea</name>
    <dbReference type="NCBI Taxonomy" id="933095"/>
    <lineage>
        <taxon>Eukaryota</taxon>
        <taxon>Fungi</taxon>
        <taxon>Dikarya</taxon>
        <taxon>Ascomycota</taxon>
        <taxon>Pezizomycotina</taxon>
        <taxon>Sordariomycetes</taxon>
        <taxon>Xylariomycetidae</taxon>
        <taxon>Xylariales</taxon>
        <taxon>Xylariaceae</taxon>
        <taxon>Anthostomella</taxon>
    </lineage>
</organism>
<feature type="compositionally biased region" description="Pro residues" evidence="2">
    <location>
        <begin position="45"/>
        <end position="57"/>
    </location>
</feature>
<dbReference type="GO" id="GO:0005739">
    <property type="term" value="C:mitochondrion"/>
    <property type="evidence" value="ECO:0007669"/>
    <property type="project" value="UniProtKB-SubCell"/>
</dbReference>
<dbReference type="InterPro" id="IPR022450">
    <property type="entry name" value="TsaD"/>
</dbReference>
<dbReference type="GO" id="GO:0046872">
    <property type="term" value="F:metal ion binding"/>
    <property type="evidence" value="ECO:0007669"/>
    <property type="project" value="UniProtKB-KW"/>
</dbReference>
<evidence type="ECO:0000313" key="4">
    <source>
        <dbReference type="EMBL" id="CAJ2513864.1"/>
    </source>
</evidence>
<feature type="domain" description="Gcp-like" evidence="3">
    <location>
        <begin position="274"/>
        <end position="527"/>
    </location>
</feature>
<dbReference type="GO" id="GO:0072670">
    <property type="term" value="P:mitochondrial tRNA threonylcarbamoyladenosine modification"/>
    <property type="evidence" value="ECO:0007669"/>
    <property type="project" value="TreeGrafter"/>
</dbReference>
<feature type="region of interest" description="Disordered" evidence="2">
    <location>
        <begin position="142"/>
        <end position="178"/>
    </location>
</feature>
<protein>
    <submittedName>
        <fullName evidence="4">Uu.00g019830.m01.CDS01</fullName>
    </submittedName>
</protein>
<comment type="caution">
    <text evidence="4">The sequence shown here is derived from an EMBL/GenBank/DDBJ whole genome shotgun (WGS) entry which is preliminary data.</text>
</comment>
<keyword evidence="1" id="KW-0819">tRNA processing</keyword>
<proteinExistence type="inferred from homology"/>